<accession>A0A9X0A7Q1</accession>
<dbReference type="OrthoDB" id="5988475at2759"/>
<organism evidence="2 3">
    <name type="scientific">Desmophyllum pertusum</name>
    <dbReference type="NCBI Taxonomy" id="174260"/>
    <lineage>
        <taxon>Eukaryota</taxon>
        <taxon>Metazoa</taxon>
        <taxon>Cnidaria</taxon>
        <taxon>Anthozoa</taxon>
        <taxon>Hexacorallia</taxon>
        <taxon>Scleractinia</taxon>
        <taxon>Caryophylliina</taxon>
        <taxon>Caryophylliidae</taxon>
        <taxon>Desmophyllum</taxon>
    </lineage>
</organism>
<keyword evidence="3" id="KW-1185">Reference proteome</keyword>
<evidence type="ECO:0000313" key="2">
    <source>
        <dbReference type="EMBL" id="KAJ7394852.1"/>
    </source>
</evidence>
<dbReference type="EMBL" id="MU825396">
    <property type="protein sequence ID" value="KAJ7394852.1"/>
    <property type="molecule type" value="Genomic_DNA"/>
</dbReference>
<proteinExistence type="predicted"/>
<dbReference type="Proteomes" id="UP001163046">
    <property type="component" value="Unassembled WGS sequence"/>
</dbReference>
<feature type="region of interest" description="Disordered" evidence="1">
    <location>
        <begin position="86"/>
        <end position="106"/>
    </location>
</feature>
<gene>
    <name evidence="2" type="ORF">OS493_000687</name>
</gene>
<evidence type="ECO:0000256" key="1">
    <source>
        <dbReference type="SAM" id="MobiDB-lite"/>
    </source>
</evidence>
<dbReference type="AlphaFoldDB" id="A0A9X0A7Q1"/>
<reference evidence="2" key="1">
    <citation type="submission" date="2023-01" db="EMBL/GenBank/DDBJ databases">
        <title>Genome assembly of the deep-sea coral Lophelia pertusa.</title>
        <authorList>
            <person name="Herrera S."/>
            <person name="Cordes E."/>
        </authorList>
    </citation>
    <scope>NUCLEOTIDE SEQUENCE</scope>
    <source>
        <strain evidence="2">USNM1676648</strain>
        <tissue evidence="2">Polyp</tissue>
    </source>
</reference>
<protein>
    <submittedName>
        <fullName evidence="2">Uncharacterized protein</fullName>
    </submittedName>
</protein>
<sequence>MQRAKQPCRQLNSETIKSAALCYLTPVVSGRCSVISAKCVCKVKDKALPKSWGSICNKRDACDSAISGIQNVAFFFSAISTQEKKTGSINEDTEDETSSSDEIPSSTTQQWFEGNLTSVNKSLCPAISYWVTLTTINGAPASPISVHKALLNCGLEVTATQVQFQDGKESPATQELYKVLKDHKNQYMQDLVRSSYRHCYEGEVRKVVGEDVLCTQELDDCGSENVVRVTLVNEKFHSCLGSAIERLTEAKLQIDKFGFTSDMTMSQSSISHLTSNEDKRLSDNLTILVFLNKYYLITKRLQH</sequence>
<name>A0A9X0A7Q1_9CNID</name>
<evidence type="ECO:0000313" key="3">
    <source>
        <dbReference type="Proteomes" id="UP001163046"/>
    </source>
</evidence>
<comment type="caution">
    <text evidence="2">The sequence shown here is derived from an EMBL/GenBank/DDBJ whole genome shotgun (WGS) entry which is preliminary data.</text>
</comment>